<organism evidence="3">
    <name type="scientific">marine metagenome</name>
    <dbReference type="NCBI Taxonomy" id="408172"/>
    <lineage>
        <taxon>unclassified sequences</taxon>
        <taxon>metagenomes</taxon>
        <taxon>ecological metagenomes</taxon>
    </lineage>
</organism>
<dbReference type="Gene3D" id="2.130.10.10">
    <property type="entry name" value="YVTN repeat-like/Quinoprotein amine dehydrogenase"/>
    <property type="match status" value="3"/>
</dbReference>
<feature type="non-terminal residue" evidence="3">
    <location>
        <position position="1"/>
    </location>
</feature>
<reference evidence="3" key="1">
    <citation type="submission" date="2018-05" db="EMBL/GenBank/DDBJ databases">
        <authorList>
            <person name="Lanie J.A."/>
            <person name="Ng W.-L."/>
            <person name="Kazmierczak K.M."/>
            <person name="Andrzejewski T.M."/>
            <person name="Davidsen T.M."/>
            <person name="Wayne K.J."/>
            <person name="Tettelin H."/>
            <person name="Glass J.I."/>
            <person name="Rusch D."/>
            <person name="Podicherti R."/>
            <person name="Tsui H.-C.T."/>
            <person name="Winkler M.E."/>
        </authorList>
    </citation>
    <scope>NUCLEOTIDE SEQUENCE</scope>
</reference>
<dbReference type="PANTHER" id="PTHR43739">
    <property type="entry name" value="XYLOGLUCANASE (EUROFUNG)"/>
    <property type="match status" value="1"/>
</dbReference>
<dbReference type="SUPFAM" id="SSF50939">
    <property type="entry name" value="Sialidases"/>
    <property type="match status" value="1"/>
</dbReference>
<dbReference type="CDD" id="cd15482">
    <property type="entry name" value="Sialidase_non-viral"/>
    <property type="match status" value="1"/>
</dbReference>
<sequence>DKGSTWFKANVDDTYGFFGVYGWKFTDIRVSPDNEDEIFALGNRGYHSVDGGKTFEQIGEIIVRIHDTRGLVMHLDHHEIWIDPQNTDRILLGNDGGLYESHDRGQTWLHMNNIPAAEFYSVSLDMEYPYNVFGGTQDNAALYGPSDADVADHTDDPWENVYLDRWTGGDSFDTLRDPTNPNIVYYEHQHGAMLRMDIQPGGDVQSGGDSTQNIRARAPEGQPEWRFSWYTPIIISRHDPRTLYVGANYVLRSRNRGNNWETMSPDLSDEGEGMRSPVPFGTITMLAESRLLPGIIYAGTEGGAIWRTTNDGDTWEQINEGLPRKWVSRLVASEHEIGRVYASFTGYREDDFNAYLFISHDFGDSWLSINDSLPAESINVIAEDPTNEDLLYVGTDLGVYVSLNRGQTWDSLSTKLPTTPVHDLEVHPRDPEIVIGSHGRSVWVLNIESVRAQALQ</sequence>
<accession>A0A381WEL7</accession>
<dbReference type="InterPro" id="IPR036278">
    <property type="entry name" value="Sialidase_sf"/>
</dbReference>
<feature type="domain" description="Sortilin N-terminal" evidence="2">
    <location>
        <begin position="356"/>
        <end position="437"/>
    </location>
</feature>
<dbReference type="PANTHER" id="PTHR43739:SF5">
    <property type="entry name" value="EXO-ALPHA-SIALIDASE"/>
    <property type="match status" value="1"/>
</dbReference>
<dbReference type="InterPro" id="IPR015943">
    <property type="entry name" value="WD40/YVTN_repeat-like_dom_sf"/>
</dbReference>
<dbReference type="SUPFAM" id="SSF110296">
    <property type="entry name" value="Oligoxyloglucan reducing end-specific cellobiohydrolase"/>
    <property type="match status" value="1"/>
</dbReference>
<dbReference type="AlphaFoldDB" id="A0A381WEL7"/>
<evidence type="ECO:0000256" key="1">
    <source>
        <dbReference type="ARBA" id="ARBA00022737"/>
    </source>
</evidence>
<evidence type="ECO:0000259" key="2">
    <source>
        <dbReference type="Pfam" id="PF15902"/>
    </source>
</evidence>
<dbReference type="EMBL" id="UINC01011572">
    <property type="protein sequence ID" value="SVA50980.1"/>
    <property type="molecule type" value="Genomic_DNA"/>
</dbReference>
<name>A0A381WEL7_9ZZZZ</name>
<evidence type="ECO:0000313" key="3">
    <source>
        <dbReference type="EMBL" id="SVA50980.1"/>
    </source>
</evidence>
<dbReference type="InterPro" id="IPR031778">
    <property type="entry name" value="Sortilin_N"/>
</dbReference>
<keyword evidence="1" id="KW-0677">Repeat</keyword>
<dbReference type="Pfam" id="PF15902">
    <property type="entry name" value="Sortilin-Vps10"/>
    <property type="match status" value="1"/>
</dbReference>
<proteinExistence type="predicted"/>
<dbReference type="InterPro" id="IPR052025">
    <property type="entry name" value="Xyloglucanase_GH74"/>
</dbReference>
<protein>
    <recommendedName>
        <fullName evidence="2">Sortilin N-terminal domain-containing protein</fullName>
    </recommendedName>
</protein>
<dbReference type="GO" id="GO:0010411">
    <property type="term" value="P:xyloglucan metabolic process"/>
    <property type="evidence" value="ECO:0007669"/>
    <property type="project" value="TreeGrafter"/>
</dbReference>
<gene>
    <name evidence="3" type="ORF">METZ01_LOCUS103834</name>
</gene>